<dbReference type="EMBL" id="CP036433">
    <property type="protein sequence ID" value="QDU96055.1"/>
    <property type="molecule type" value="Genomic_DNA"/>
</dbReference>
<dbReference type="AlphaFoldDB" id="A0A518DW40"/>
<accession>A0A518DW40</accession>
<dbReference type="InterPro" id="IPR000794">
    <property type="entry name" value="Beta-ketoacyl_synthase"/>
</dbReference>
<keyword evidence="6" id="KW-1185">Reference proteome</keyword>
<dbReference type="GO" id="GO:0005829">
    <property type="term" value="C:cytosol"/>
    <property type="evidence" value="ECO:0007669"/>
    <property type="project" value="TreeGrafter"/>
</dbReference>
<dbReference type="Gene3D" id="3.40.47.10">
    <property type="match status" value="1"/>
</dbReference>
<dbReference type="Proteomes" id="UP000317648">
    <property type="component" value="Chromosome"/>
</dbReference>
<organism evidence="5 6">
    <name type="scientific">Lignipirellula cremea</name>
    <dbReference type="NCBI Taxonomy" id="2528010"/>
    <lineage>
        <taxon>Bacteria</taxon>
        <taxon>Pseudomonadati</taxon>
        <taxon>Planctomycetota</taxon>
        <taxon>Planctomycetia</taxon>
        <taxon>Pirellulales</taxon>
        <taxon>Pirellulaceae</taxon>
        <taxon>Lignipirellula</taxon>
    </lineage>
</organism>
<feature type="domain" description="Ketosynthase family 3 (KS3)" evidence="4">
    <location>
        <begin position="4"/>
        <end position="418"/>
    </location>
</feature>
<evidence type="ECO:0000256" key="3">
    <source>
        <dbReference type="RuleBase" id="RU003694"/>
    </source>
</evidence>
<reference evidence="5 6" key="1">
    <citation type="submission" date="2019-02" db="EMBL/GenBank/DDBJ databases">
        <title>Deep-cultivation of Planctomycetes and their phenomic and genomic characterization uncovers novel biology.</title>
        <authorList>
            <person name="Wiegand S."/>
            <person name="Jogler M."/>
            <person name="Boedeker C."/>
            <person name="Pinto D."/>
            <person name="Vollmers J."/>
            <person name="Rivas-Marin E."/>
            <person name="Kohn T."/>
            <person name="Peeters S.H."/>
            <person name="Heuer A."/>
            <person name="Rast P."/>
            <person name="Oberbeckmann S."/>
            <person name="Bunk B."/>
            <person name="Jeske O."/>
            <person name="Meyerdierks A."/>
            <person name="Storesund J.E."/>
            <person name="Kallscheuer N."/>
            <person name="Luecker S."/>
            <person name="Lage O.M."/>
            <person name="Pohl T."/>
            <person name="Merkel B.J."/>
            <person name="Hornburger P."/>
            <person name="Mueller R.-W."/>
            <person name="Bruemmer F."/>
            <person name="Labrenz M."/>
            <person name="Spormann A.M."/>
            <person name="Op den Camp H."/>
            <person name="Overmann J."/>
            <person name="Amann R."/>
            <person name="Jetten M.S.M."/>
            <person name="Mascher T."/>
            <person name="Medema M.H."/>
            <person name="Devos D.P."/>
            <person name="Kaster A.-K."/>
            <person name="Ovreas L."/>
            <person name="Rohde M."/>
            <person name="Galperin M.Y."/>
            <person name="Jogler C."/>
        </authorList>
    </citation>
    <scope>NUCLEOTIDE SEQUENCE [LARGE SCALE GENOMIC DNA]</scope>
    <source>
        <strain evidence="5 6">Pla85_3_4</strain>
    </source>
</reference>
<name>A0A518DW40_9BACT</name>
<dbReference type="OrthoDB" id="292158at2"/>
<evidence type="ECO:0000259" key="4">
    <source>
        <dbReference type="PROSITE" id="PS52004"/>
    </source>
</evidence>
<evidence type="ECO:0000313" key="6">
    <source>
        <dbReference type="Proteomes" id="UP000317648"/>
    </source>
</evidence>
<gene>
    <name evidence="5" type="primary">fabF_4</name>
    <name evidence="5" type="ORF">Pla8534_38740</name>
</gene>
<evidence type="ECO:0000256" key="2">
    <source>
        <dbReference type="ARBA" id="ARBA00022679"/>
    </source>
</evidence>
<proteinExistence type="inferred from homology"/>
<dbReference type="RefSeq" id="WP_145054730.1">
    <property type="nucleotide sequence ID" value="NZ_CP036433.1"/>
</dbReference>
<dbReference type="SMART" id="SM00825">
    <property type="entry name" value="PKS_KS"/>
    <property type="match status" value="1"/>
</dbReference>
<dbReference type="KEGG" id="lcre:Pla8534_38740"/>
<dbReference type="InterPro" id="IPR014031">
    <property type="entry name" value="Ketoacyl_synth_C"/>
</dbReference>
<dbReference type="PANTHER" id="PTHR11712">
    <property type="entry name" value="POLYKETIDE SYNTHASE-RELATED"/>
    <property type="match status" value="1"/>
</dbReference>
<dbReference type="CDD" id="cd00834">
    <property type="entry name" value="KAS_I_II"/>
    <property type="match status" value="1"/>
</dbReference>
<dbReference type="InterPro" id="IPR014030">
    <property type="entry name" value="Ketoacyl_synth_N"/>
</dbReference>
<dbReference type="GO" id="GO:0004315">
    <property type="term" value="F:3-oxoacyl-[acyl-carrier-protein] synthase activity"/>
    <property type="evidence" value="ECO:0007669"/>
    <property type="project" value="UniProtKB-EC"/>
</dbReference>
<dbReference type="InterPro" id="IPR020841">
    <property type="entry name" value="PKS_Beta-ketoAc_synthase_dom"/>
</dbReference>
<keyword evidence="2 3" id="KW-0808">Transferase</keyword>
<dbReference type="Pfam" id="PF02801">
    <property type="entry name" value="Ketoacyl-synt_C"/>
    <property type="match status" value="1"/>
</dbReference>
<dbReference type="PANTHER" id="PTHR11712:SF336">
    <property type="entry name" value="3-OXOACYL-[ACYL-CARRIER-PROTEIN] SYNTHASE, MITOCHONDRIAL"/>
    <property type="match status" value="1"/>
</dbReference>
<comment type="similarity">
    <text evidence="1 3">Belongs to the thiolase-like superfamily. Beta-ketoacyl-ACP synthases family.</text>
</comment>
<dbReference type="EC" id="2.3.1.179" evidence="5"/>
<dbReference type="GO" id="GO:0006633">
    <property type="term" value="P:fatty acid biosynthetic process"/>
    <property type="evidence" value="ECO:0007669"/>
    <property type="project" value="TreeGrafter"/>
</dbReference>
<evidence type="ECO:0000256" key="1">
    <source>
        <dbReference type="ARBA" id="ARBA00008467"/>
    </source>
</evidence>
<keyword evidence="5" id="KW-0012">Acyltransferase</keyword>
<protein>
    <submittedName>
        <fullName evidence="5">3-oxoacyl-[acyl-carrier-protein] synthase 2</fullName>
        <ecNumber evidence="5">2.3.1.179</ecNumber>
    </submittedName>
</protein>
<dbReference type="SUPFAM" id="SSF53901">
    <property type="entry name" value="Thiolase-like"/>
    <property type="match status" value="2"/>
</dbReference>
<dbReference type="Pfam" id="PF00109">
    <property type="entry name" value="ketoacyl-synt"/>
    <property type="match status" value="1"/>
</dbReference>
<dbReference type="InterPro" id="IPR016039">
    <property type="entry name" value="Thiolase-like"/>
</dbReference>
<evidence type="ECO:0000313" key="5">
    <source>
        <dbReference type="EMBL" id="QDU96055.1"/>
    </source>
</evidence>
<dbReference type="PROSITE" id="PS52004">
    <property type="entry name" value="KS3_2"/>
    <property type="match status" value="1"/>
</dbReference>
<sequence>MVQKREVVVTGVGMVSPIGIGKQAFWQSLAEGRSGIVRRGMFPGRDWAFDIGGLIQDFDGKQYVKPRKAIKVMCRPIQFGYSSAFLAMEDAGIEKGGVDPDRLGVVFGGELYYCELEEFEDTYRHCLEDGEFHFDRWAKSAMRDLYPLWMLKHLPNMTACHVGIAFDARGPCNTITLSEVSGSLALIECSAIIERGRADVMIAGGSGERTNPTPMVYRGMANLSHRIYDPTGACRPFDANRDGMVIGEGAASIVLESRDHALNRGANILAQVKGFARTQQTGGEPAGGAIRRSIALALEDAGLKASDIGYVNAHGLSTVNEDLVEAQAIHDVLGDTPVTAPKSFFGNLGAGGGAVEMAVSLLGLAHGVAPFTLNYETPDPACPVKVIAGELKKNPQGAVIALNQTYTGQATAVILTAT</sequence>